<evidence type="ECO:0000313" key="13">
    <source>
        <dbReference type="Proteomes" id="UP000593932"/>
    </source>
</evidence>
<dbReference type="InterPro" id="IPR002937">
    <property type="entry name" value="Amino_oxidase"/>
</dbReference>
<proteinExistence type="inferred from homology"/>
<feature type="region of interest" description="Disordered" evidence="10">
    <location>
        <begin position="230"/>
        <end position="254"/>
    </location>
</feature>
<evidence type="ECO:0000256" key="9">
    <source>
        <dbReference type="ARBA" id="ARBA00047321"/>
    </source>
</evidence>
<name>A0A7S6UKH2_9GAMM</name>
<comment type="similarity">
    <text evidence="3">Belongs to the tryptophan 2-monooxygenase family.</text>
</comment>
<dbReference type="EMBL" id="CP063657">
    <property type="protein sequence ID" value="QOW21966.1"/>
    <property type="molecule type" value="Genomic_DNA"/>
</dbReference>
<feature type="compositionally biased region" description="Polar residues" evidence="10">
    <location>
        <begin position="235"/>
        <end position="246"/>
    </location>
</feature>
<dbReference type="Gene3D" id="3.50.50.60">
    <property type="entry name" value="FAD/NAD(P)-binding domain"/>
    <property type="match status" value="1"/>
</dbReference>
<evidence type="ECO:0000256" key="7">
    <source>
        <dbReference type="ARBA" id="ARBA00023002"/>
    </source>
</evidence>
<accession>A0A7S6UKH2</accession>
<dbReference type="Proteomes" id="UP000593932">
    <property type="component" value="Chromosome"/>
</dbReference>
<dbReference type="NCBIfam" id="TIGR01409">
    <property type="entry name" value="TAT_signal_seq"/>
    <property type="match status" value="1"/>
</dbReference>
<dbReference type="InterPro" id="IPR019546">
    <property type="entry name" value="TAT_signal_bac_arc"/>
</dbReference>
<dbReference type="EC" id="1.13.12.3" evidence="4"/>
<protein>
    <recommendedName>
        <fullName evidence="5">Tryptophan 2-monooxygenase</fullName>
        <ecNumber evidence="4">1.13.12.3</ecNumber>
    </recommendedName>
</protein>
<dbReference type="InterPro" id="IPR050281">
    <property type="entry name" value="Flavin_monoamine_oxidase"/>
</dbReference>
<evidence type="ECO:0000256" key="5">
    <source>
        <dbReference type="ARBA" id="ARBA00017871"/>
    </source>
</evidence>
<gene>
    <name evidence="12" type="ORF">INQ42_12305</name>
</gene>
<dbReference type="SUPFAM" id="SSF51905">
    <property type="entry name" value="FAD/NAD(P)-binding domain"/>
    <property type="match status" value="1"/>
</dbReference>
<comment type="catalytic activity">
    <reaction evidence="9">
        <text>L-tryptophan + O2 = indole-3-acetamide + CO2 + H2O</text>
        <dbReference type="Rhea" id="RHEA:16165"/>
        <dbReference type="ChEBI" id="CHEBI:15377"/>
        <dbReference type="ChEBI" id="CHEBI:15379"/>
        <dbReference type="ChEBI" id="CHEBI:16031"/>
        <dbReference type="ChEBI" id="CHEBI:16526"/>
        <dbReference type="ChEBI" id="CHEBI:57912"/>
        <dbReference type="EC" id="1.13.12.3"/>
    </reaction>
</comment>
<reference evidence="12 13" key="1">
    <citation type="submission" date="2020-10" db="EMBL/GenBank/DDBJ databases">
        <title>complete genome sequencing of Lysobacter sp. H23M41.</title>
        <authorList>
            <person name="Bae J.-W."/>
            <person name="Lee S.-Y."/>
        </authorList>
    </citation>
    <scope>NUCLEOTIDE SEQUENCE [LARGE SCALE GENOMIC DNA]</scope>
    <source>
        <strain evidence="12 13">H23M41</strain>
    </source>
</reference>
<keyword evidence="8" id="KW-0073">Auxin biosynthesis</keyword>
<evidence type="ECO:0000256" key="4">
    <source>
        <dbReference type="ARBA" id="ARBA00012535"/>
    </source>
</evidence>
<dbReference type="PRINTS" id="PR00757">
    <property type="entry name" value="AMINEOXDASEF"/>
</dbReference>
<evidence type="ECO:0000256" key="10">
    <source>
        <dbReference type="SAM" id="MobiDB-lite"/>
    </source>
</evidence>
<evidence type="ECO:0000256" key="2">
    <source>
        <dbReference type="ARBA" id="ARBA00004814"/>
    </source>
</evidence>
<evidence type="ECO:0000256" key="6">
    <source>
        <dbReference type="ARBA" id="ARBA00022729"/>
    </source>
</evidence>
<dbReference type="SUPFAM" id="SSF54373">
    <property type="entry name" value="FAD-linked reductases, C-terminal domain"/>
    <property type="match status" value="1"/>
</dbReference>
<keyword evidence="6" id="KW-0732">Signal</keyword>
<dbReference type="PROSITE" id="PS51257">
    <property type="entry name" value="PROKAR_LIPOPROTEIN"/>
    <property type="match status" value="1"/>
</dbReference>
<dbReference type="PROSITE" id="PS51318">
    <property type="entry name" value="TAT"/>
    <property type="match status" value="1"/>
</dbReference>
<dbReference type="InterPro" id="IPR036188">
    <property type="entry name" value="FAD/NAD-bd_sf"/>
</dbReference>
<keyword evidence="13" id="KW-1185">Reference proteome</keyword>
<dbReference type="InterPro" id="IPR006311">
    <property type="entry name" value="TAT_signal"/>
</dbReference>
<organism evidence="12 13">
    <name type="scientific">Novilysobacter avium</name>
    <dbReference type="NCBI Taxonomy" id="2781023"/>
    <lineage>
        <taxon>Bacteria</taxon>
        <taxon>Pseudomonadati</taxon>
        <taxon>Pseudomonadota</taxon>
        <taxon>Gammaproteobacteria</taxon>
        <taxon>Lysobacterales</taxon>
        <taxon>Lysobacteraceae</taxon>
        <taxon>Novilysobacter</taxon>
    </lineage>
</organism>
<evidence type="ECO:0000256" key="8">
    <source>
        <dbReference type="ARBA" id="ARBA00023070"/>
    </source>
</evidence>
<evidence type="ECO:0000313" key="12">
    <source>
        <dbReference type="EMBL" id="QOW21966.1"/>
    </source>
</evidence>
<comment type="cofactor">
    <cofactor evidence="1">
        <name>FAD</name>
        <dbReference type="ChEBI" id="CHEBI:57692"/>
    </cofactor>
</comment>
<evidence type="ECO:0000256" key="1">
    <source>
        <dbReference type="ARBA" id="ARBA00001974"/>
    </source>
</evidence>
<dbReference type="InterPro" id="IPR001613">
    <property type="entry name" value="Flavin_amine_oxidase"/>
</dbReference>
<dbReference type="RefSeq" id="WP_194034517.1">
    <property type="nucleotide sequence ID" value="NZ_CP063657.1"/>
</dbReference>
<evidence type="ECO:0000256" key="3">
    <source>
        <dbReference type="ARBA" id="ARBA00005833"/>
    </source>
</evidence>
<dbReference type="PANTHER" id="PTHR10742:SF410">
    <property type="entry name" value="LYSINE-SPECIFIC HISTONE DEMETHYLASE 2"/>
    <property type="match status" value="1"/>
</dbReference>
<dbReference type="Pfam" id="PF01593">
    <property type="entry name" value="Amino_oxidase"/>
    <property type="match status" value="1"/>
</dbReference>
<dbReference type="PANTHER" id="PTHR10742">
    <property type="entry name" value="FLAVIN MONOAMINE OXIDASE"/>
    <property type="match status" value="1"/>
</dbReference>
<sequence length="491" mass="52670">MDIMDRRRFLKASAGATALGLLGCAGLPNSRLGGERGSDIIVIGAGLAGLAAAQKLEDSGARVTVLEGNNRIGGRLNTIERNGLRFEVGGVQVGDAYERVHAHADRVGIEIAPPAINLMGPDGRPLPTALIHAGQIVSSANWISSPLNPLQGREHTIAPPNLLRTAMNEVALKTIAGWDDPANLEMDIPLRDFLSSRGWSSQALDWMDVADSYTSLRTISALDALRRQAEHLARQQGSRPSENRAASTPGAGWVTRGSQALPEAMAEALQSTPLLGMEVIAVEQNARGIEVGCSNGQRFRADHVVITVPSGPLSRIRFTPAPPQVQTEVWANRRSNSITTIHLHPTKPFWELDGLPMNMWNDGPLQRVMAVPDTEGTIQRLIVWLNGDAANRVDRMAPDARMQWAMGELARLRPSSAGALEPLATRSWGSDRFADGAFSEIAPGRVADTVQWSGKRFGRIHFGGEHNAFDKPGMEAAVVSGERAAAAVLAA</sequence>
<comment type="pathway">
    <text evidence="2">Plant hormone metabolism; auxin biosynthesis.</text>
</comment>
<keyword evidence="7" id="KW-0560">Oxidoreductase</keyword>
<evidence type="ECO:0000259" key="11">
    <source>
        <dbReference type="Pfam" id="PF01593"/>
    </source>
</evidence>
<feature type="domain" description="Amine oxidase" evidence="11">
    <location>
        <begin position="47"/>
        <end position="489"/>
    </location>
</feature>